<reference evidence="2" key="1">
    <citation type="submission" date="2020-08" db="EMBL/GenBank/DDBJ databases">
        <title>Genomic insights into the carbon and energy metabolism of the first obligate autotrophic acetogenic bacterium Aceticella autotrophica gen. nov., sp. nov.</title>
        <authorList>
            <person name="Toshchakov S.V."/>
            <person name="Elcheninov A.G."/>
            <person name="Kublanov I.V."/>
            <person name="Frolov E.N."/>
            <person name="Lebedinsky A.V."/>
        </authorList>
    </citation>
    <scope>NUCLEOTIDE SEQUENCE</scope>
    <source>
        <strain evidence="2">3443-3Ac</strain>
    </source>
</reference>
<keyword evidence="2" id="KW-0808">Transferase</keyword>
<dbReference type="GO" id="GO:0016301">
    <property type="term" value="F:kinase activity"/>
    <property type="evidence" value="ECO:0007669"/>
    <property type="project" value="UniProtKB-KW"/>
</dbReference>
<dbReference type="Proteomes" id="UP000671913">
    <property type="component" value="Chromosome"/>
</dbReference>
<dbReference type="AlphaFoldDB" id="A0A975GAJ9"/>
<proteinExistence type="predicted"/>
<gene>
    <name evidence="2" type="ORF">ACETAC_00555</name>
</gene>
<dbReference type="GO" id="GO:0016836">
    <property type="term" value="F:hydro-lyase activity"/>
    <property type="evidence" value="ECO:0007669"/>
    <property type="project" value="InterPro"/>
</dbReference>
<evidence type="ECO:0000313" key="3">
    <source>
        <dbReference type="Proteomes" id="UP000671913"/>
    </source>
</evidence>
<feature type="domain" description="YjeF C-terminal" evidence="1">
    <location>
        <begin position="104"/>
        <end position="264"/>
    </location>
</feature>
<dbReference type="EMBL" id="CP060096">
    <property type="protein sequence ID" value="QSZ27458.1"/>
    <property type="molecule type" value="Genomic_DNA"/>
</dbReference>
<dbReference type="KEGG" id="aaut:ACETAC_00555"/>
<evidence type="ECO:0000259" key="1">
    <source>
        <dbReference type="Pfam" id="PF01256"/>
    </source>
</evidence>
<keyword evidence="2" id="KW-0418">Kinase</keyword>
<name>A0A975GAJ9_9THEO</name>
<protein>
    <submittedName>
        <fullName evidence="2">Sugar kinase</fullName>
    </submittedName>
</protein>
<dbReference type="InterPro" id="IPR029056">
    <property type="entry name" value="Ribokinase-like"/>
</dbReference>
<evidence type="ECO:0000313" key="2">
    <source>
        <dbReference type="EMBL" id="QSZ27458.1"/>
    </source>
</evidence>
<accession>A0A975GAJ9</accession>
<dbReference type="SUPFAM" id="SSF53613">
    <property type="entry name" value="Ribokinase-like"/>
    <property type="match status" value="1"/>
</dbReference>
<keyword evidence="3" id="KW-1185">Reference proteome</keyword>
<dbReference type="Gene3D" id="3.40.1190.20">
    <property type="match status" value="1"/>
</dbReference>
<dbReference type="InterPro" id="IPR000631">
    <property type="entry name" value="CARKD"/>
</dbReference>
<organism evidence="2 3">
    <name type="scientific">Aceticella autotrophica</name>
    <dbReference type="NCBI Taxonomy" id="2755338"/>
    <lineage>
        <taxon>Bacteria</taxon>
        <taxon>Bacillati</taxon>
        <taxon>Bacillota</taxon>
        <taxon>Clostridia</taxon>
        <taxon>Thermoanaerobacterales</taxon>
        <taxon>Thermoanaerobacteraceae</taxon>
        <taxon>Aceticella</taxon>
    </lineage>
</organism>
<dbReference type="Pfam" id="PF01256">
    <property type="entry name" value="Carb_kinase"/>
    <property type="match status" value="1"/>
</dbReference>
<sequence>MLLIAGTVPVPEMPLVLSPAHWEGDCLRLAEYDLPYTQGTMAMVSAALATTSYLGLPPPHVLTAGDIGTGSGTRLIYDYLAEHIEELHPEVLALHYCQPIIALMKKLYEAVSQLSSPPRLVADAGSMYAAKAANLSPHFDIFTPDPSEIAFLADFEASHPAYISRYLFENMEEKVTDLIEKAYACQGASKVLLVKGKVDYVAKEGKILHEIQEPNIPAMECIGGTGDTITGMVAAFLSGELDPEEAAVLAAKANRAAAEIVKPTPATRVSAIIDAFPQVFKENLCAWSGICIR</sequence>
<dbReference type="RefSeq" id="WP_284680158.1">
    <property type="nucleotide sequence ID" value="NZ_CP060096.1"/>
</dbReference>